<keyword evidence="4" id="KW-1185">Reference proteome</keyword>
<evidence type="ECO:0000256" key="1">
    <source>
        <dbReference type="ARBA" id="ARBA00008791"/>
    </source>
</evidence>
<dbReference type="AlphaFoldDB" id="A0A8J7YCT6"/>
<evidence type="ECO:0000259" key="2">
    <source>
        <dbReference type="Pfam" id="PF00582"/>
    </source>
</evidence>
<dbReference type="PRINTS" id="PR01438">
    <property type="entry name" value="UNVRSLSTRESS"/>
</dbReference>
<dbReference type="Proteomes" id="UP000766550">
    <property type="component" value="Unassembled WGS sequence"/>
</dbReference>
<proteinExistence type="inferred from homology"/>
<dbReference type="CDD" id="cd00293">
    <property type="entry name" value="USP-like"/>
    <property type="match status" value="1"/>
</dbReference>
<dbReference type="InterPro" id="IPR006015">
    <property type="entry name" value="Universal_stress_UspA"/>
</dbReference>
<feature type="domain" description="UspA" evidence="2">
    <location>
        <begin position="1"/>
        <end position="140"/>
    </location>
</feature>
<gene>
    <name evidence="3" type="ORF">KTS45_18905</name>
</gene>
<dbReference type="Gene3D" id="3.40.50.620">
    <property type="entry name" value="HUPs"/>
    <property type="match status" value="1"/>
</dbReference>
<organism evidence="3 4">
    <name type="scientific">Haloarcula limicola</name>
    <dbReference type="NCBI Taxonomy" id="1429915"/>
    <lineage>
        <taxon>Archaea</taxon>
        <taxon>Methanobacteriati</taxon>
        <taxon>Methanobacteriota</taxon>
        <taxon>Stenosarchaea group</taxon>
        <taxon>Halobacteria</taxon>
        <taxon>Halobacteriales</taxon>
        <taxon>Haloarculaceae</taxon>
        <taxon>Haloarcula</taxon>
    </lineage>
</organism>
<dbReference type="EMBL" id="JAHQXF010000004">
    <property type="protein sequence ID" value="MBV0926281.1"/>
    <property type="molecule type" value="Genomic_DNA"/>
</dbReference>
<dbReference type="PANTHER" id="PTHR46268:SF6">
    <property type="entry name" value="UNIVERSAL STRESS PROTEIN UP12"/>
    <property type="match status" value="1"/>
</dbReference>
<dbReference type="InterPro" id="IPR014729">
    <property type="entry name" value="Rossmann-like_a/b/a_fold"/>
</dbReference>
<name>A0A8J7YCT6_9EURY</name>
<reference evidence="3 4" key="1">
    <citation type="submission" date="2021-06" db="EMBL/GenBank/DDBJ databases">
        <title>New haloarchaea isolates fom saline soil.</title>
        <authorList>
            <person name="Duran-Viseras A."/>
            <person name="Sanchez-Porro C.S."/>
            <person name="Ventosa A."/>
        </authorList>
    </citation>
    <scope>NUCLEOTIDE SEQUENCE [LARGE SCALE GENOMIC DNA]</scope>
    <source>
        <strain evidence="3 4">JCM 183640</strain>
    </source>
</reference>
<dbReference type="OrthoDB" id="105697at2157"/>
<sequence>MYDEILVPTDGSSGMEQVTEQALGIVERSGGRVHSLYVVDERAYMSVPDDARDQVNSALENDGYDATRAVAEQVTEAECEAVQEVRWGDPAVVIITYAMENDIDLIVMGTRGKTGFERYLLGSVAEKVVRLSPIPVLTVHIGDQEALTEEIEELIGLDR</sequence>
<dbReference type="InterPro" id="IPR006016">
    <property type="entry name" value="UspA"/>
</dbReference>
<dbReference type="PANTHER" id="PTHR46268">
    <property type="entry name" value="STRESS RESPONSE PROTEIN NHAX"/>
    <property type="match status" value="1"/>
</dbReference>
<dbReference type="RefSeq" id="WP_162319392.1">
    <property type="nucleotide sequence ID" value="NZ_JAHQXF010000004.1"/>
</dbReference>
<protein>
    <submittedName>
        <fullName evidence="3">Universal stress protein</fullName>
    </submittedName>
</protein>
<dbReference type="SUPFAM" id="SSF52402">
    <property type="entry name" value="Adenine nucleotide alpha hydrolases-like"/>
    <property type="match status" value="1"/>
</dbReference>
<dbReference type="Pfam" id="PF00582">
    <property type="entry name" value="Usp"/>
    <property type="match status" value="1"/>
</dbReference>
<comment type="caution">
    <text evidence="3">The sequence shown here is derived from an EMBL/GenBank/DDBJ whole genome shotgun (WGS) entry which is preliminary data.</text>
</comment>
<evidence type="ECO:0000313" key="4">
    <source>
        <dbReference type="Proteomes" id="UP000766550"/>
    </source>
</evidence>
<comment type="similarity">
    <text evidence="1">Belongs to the universal stress protein A family.</text>
</comment>
<accession>A0A8J7YCT6</accession>
<evidence type="ECO:0000313" key="3">
    <source>
        <dbReference type="EMBL" id="MBV0926281.1"/>
    </source>
</evidence>